<organism evidence="2 3">
    <name type="scientific">Candidatus Hepatoplasma crinochetorum</name>
    <dbReference type="NCBI Taxonomy" id="295596"/>
    <lineage>
        <taxon>Bacteria</taxon>
        <taxon>Bacillati</taxon>
        <taxon>Mycoplasmatota</taxon>
        <taxon>Mollicutes</taxon>
        <taxon>Candidatus Hepatoplasmataceae</taxon>
        <taxon>Candidatus Hepatoplasma</taxon>
    </lineage>
</organism>
<feature type="transmembrane region" description="Helical" evidence="1">
    <location>
        <begin position="211"/>
        <end position="234"/>
    </location>
</feature>
<feature type="transmembrane region" description="Helical" evidence="1">
    <location>
        <begin position="306"/>
        <end position="332"/>
    </location>
</feature>
<feature type="transmembrane region" description="Helical" evidence="1">
    <location>
        <begin position="137"/>
        <end position="159"/>
    </location>
</feature>
<accession>A0A0G7ZNM4</accession>
<sequence>MVLISIVEFNIAVGEPTKLAIVTSKPIEPSFPPLTVTLIGVTFEKVAIGSVGKGQFVHVDNDSIFVWIEIIISFKSEIIAFKLLKFSWLFLFTSCCVVPPSVIASSVGISEVFSLRILFIFVFKLINSVFKVLMDVLLFLFTISCIVPPSATGSLVSIAEVSHIDTSLLIRSLNSSFKLSIFVFKLPVSIFKVLISVFKLIISAFKVLIDVLLFLFTISCIVPPSATGSLVSIIEVSNVDIPLLIRSSTSSFKVSMASLLASFTSCWFTPPSLLESTVLTVEVFPAGTPLLIRSSTSSFKVSIADLLFLFTISCVVPPSLLEFVVLIVEVVIPSQSQPESQSQSIQSIFSLISLISELTLIISEFNVKILSLLASFTSFWFGPPSKKLSTVDTFSVLVFIS</sequence>
<feature type="transmembrane region" description="Helical" evidence="1">
    <location>
        <begin position="179"/>
        <end position="202"/>
    </location>
</feature>
<gene>
    <name evidence="2" type="ORF">HEPPS_05940</name>
</gene>
<protein>
    <submittedName>
        <fullName evidence="2">Uncharacterized protein</fullName>
    </submittedName>
</protein>
<evidence type="ECO:0000313" key="2">
    <source>
        <dbReference type="EMBL" id="CRX37363.1"/>
    </source>
</evidence>
<evidence type="ECO:0000313" key="3">
    <source>
        <dbReference type="Proteomes" id="UP000242141"/>
    </source>
</evidence>
<keyword evidence="3" id="KW-1185">Reference proteome</keyword>
<proteinExistence type="predicted"/>
<dbReference type="Proteomes" id="UP000242141">
    <property type="component" value="Unassembled WGS sequence"/>
</dbReference>
<evidence type="ECO:0000256" key="1">
    <source>
        <dbReference type="SAM" id="Phobius"/>
    </source>
</evidence>
<dbReference type="AlphaFoldDB" id="A0A0G7ZNM4"/>
<keyword evidence="1" id="KW-1133">Transmembrane helix</keyword>
<name>A0A0G7ZNM4_9MOLU</name>
<dbReference type="EMBL" id="CWGI01000002">
    <property type="protein sequence ID" value="CRX37363.1"/>
    <property type="molecule type" value="Genomic_DNA"/>
</dbReference>
<feature type="transmembrane region" description="Helical" evidence="1">
    <location>
        <begin position="113"/>
        <end position="130"/>
    </location>
</feature>
<feature type="transmembrane region" description="Helical" evidence="1">
    <location>
        <begin position="86"/>
        <end position="107"/>
    </location>
</feature>
<keyword evidence="1" id="KW-0812">Transmembrane</keyword>
<reference evidence="3" key="1">
    <citation type="submission" date="2015-05" db="EMBL/GenBank/DDBJ databases">
        <authorList>
            <person name="Collingro A."/>
        </authorList>
    </citation>
    <scope>NUCLEOTIDE SEQUENCE [LARGE SCALE GENOMIC DNA]</scope>
    <source>
        <strain evidence="3">Ps</strain>
    </source>
</reference>
<keyword evidence="1" id="KW-0472">Membrane</keyword>